<keyword evidence="2" id="KW-0378">Hydrolase</keyword>
<dbReference type="PANTHER" id="PTHR42646">
    <property type="entry name" value="FLAP ENDONUCLEASE XNI"/>
    <property type="match status" value="1"/>
</dbReference>
<dbReference type="InterPro" id="IPR020046">
    <property type="entry name" value="5-3_exonucl_a-hlix_arch_N"/>
</dbReference>
<evidence type="ECO:0000313" key="5">
    <source>
        <dbReference type="EMBL" id="MBU2760308.1"/>
    </source>
</evidence>
<keyword evidence="1" id="KW-0540">Nuclease</keyword>
<dbReference type="SUPFAM" id="SSF88723">
    <property type="entry name" value="PIN domain-like"/>
    <property type="match status" value="1"/>
</dbReference>
<dbReference type="EMBL" id="JAAOMP010000097">
    <property type="protein sequence ID" value="MBU2760308.1"/>
    <property type="molecule type" value="Genomic_DNA"/>
</dbReference>
<evidence type="ECO:0000256" key="2">
    <source>
        <dbReference type="ARBA" id="ARBA00022801"/>
    </source>
</evidence>
<proteinExistence type="predicted"/>
<accession>A0ABS6A093</accession>
<dbReference type="Gene3D" id="3.40.50.1010">
    <property type="entry name" value="5'-nuclease"/>
    <property type="match status" value="1"/>
</dbReference>
<keyword evidence="6" id="KW-1185">Reference proteome</keyword>
<protein>
    <submittedName>
        <fullName evidence="5">DNA polymerase I</fullName>
    </submittedName>
</protein>
<dbReference type="InterPro" id="IPR036279">
    <property type="entry name" value="5-3_exonuclease_C_sf"/>
</dbReference>
<dbReference type="Pfam" id="PF02739">
    <property type="entry name" value="5_3_exonuc_N"/>
    <property type="match status" value="1"/>
</dbReference>
<dbReference type="InterPro" id="IPR002421">
    <property type="entry name" value="5-3_exonuclease"/>
</dbReference>
<evidence type="ECO:0000256" key="1">
    <source>
        <dbReference type="ARBA" id="ARBA00022722"/>
    </source>
</evidence>
<dbReference type="CDD" id="cd09860">
    <property type="entry name" value="PIN_T4-like"/>
    <property type="match status" value="1"/>
</dbReference>
<comment type="caution">
    <text evidence="5">The sequence shown here is derived from an EMBL/GenBank/DDBJ whole genome shotgun (WGS) entry which is preliminary data.</text>
</comment>
<dbReference type="SUPFAM" id="SSF47807">
    <property type="entry name" value="5' to 3' exonuclease, C-terminal subdomain"/>
    <property type="match status" value="1"/>
</dbReference>
<dbReference type="InterPro" id="IPR029060">
    <property type="entry name" value="PIN-like_dom_sf"/>
</dbReference>
<dbReference type="Pfam" id="PF01367">
    <property type="entry name" value="5_3_exonuc"/>
    <property type="match status" value="1"/>
</dbReference>
<gene>
    <name evidence="5" type="ORF">HAP95_09125</name>
</gene>
<evidence type="ECO:0000256" key="3">
    <source>
        <dbReference type="ARBA" id="ARBA00023125"/>
    </source>
</evidence>
<organism evidence="5 6">
    <name type="scientific">Acidithiobacillus sulfurivorans</name>
    <dbReference type="NCBI Taxonomy" id="1958756"/>
    <lineage>
        <taxon>Bacteria</taxon>
        <taxon>Pseudomonadati</taxon>
        <taxon>Pseudomonadota</taxon>
        <taxon>Acidithiobacillia</taxon>
        <taxon>Acidithiobacillales</taxon>
        <taxon>Acidithiobacillaceae</taxon>
        <taxon>Acidithiobacillus</taxon>
    </lineage>
</organism>
<dbReference type="RefSeq" id="WP_215883931.1">
    <property type="nucleotide sequence ID" value="NZ_JAAOMP010000097.1"/>
</dbReference>
<dbReference type="SMART" id="SM00279">
    <property type="entry name" value="HhH2"/>
    <property type="match status" value="1"/>
</dbReference>
<keyword evidence="3" id="KW-0238">DNA-binding</keyword>
<evidence type="ECO:0000259" key="4">
    <source>
        <dbReference type="SMART" id="SM00475"/>
    </source>
</evidence>
<dbReference type="CDD" id="cd09899">
    <property type="entry name" value="H3TH_T4-like"/>
    <property type="match status" value="1"/>
</dbReference>
<reference evidence="5 6" key="1">
    <citation type="journal article" date="2021" name="ISME J.">
        <title>Genomic evolution of the class Acidithiobacillia: deep-branching Proteobacteria living in extreme acidic conditions.</title>
        <authorList>
            <person name="Moya-Beltran A."/>
            <person name="Beard S."/>
            <person name="Rojas-Villalobos C."/>
            <person name="Issotta F."/>
            <person name="Gallardo Y."/>
            <person name="Ulloa R."/>
            <person name="Giaveno A."/>
            <person name="Degli Esposti M."/>
            <person name="Johnson D.B."/>
            <person name="Quatrini R."/>
        </authorList>
    </citation>
    <scope>NUCLEOTIDE SEQUENCE [LARGE SCALE GENOMIC DNA]</scope>
    <source>
        <strain evidence="5 6">RW2</strain>
    </source>
</reference>
<evidence type="ECO:0000313" key="6">
    <source>
        <dbReference type="Proteomes" id="UP000755654"/>
    </source>
</evidence>
<dbReference type="Gene3D" id="1.10.150.20">
    <property type="entry name" value="5' to 3' exonuclease, C-terminal subdomain"/>
    <property type="match status" value="1"/>
</dbReference>
<dbReference type="Proteomes" id="UP000755654">
    <property type="component" value="Unassembled WGS sequence"/>
</dbReference>
<dbReference type="InterPro" id="IPR020045">
    <property type="entry name" value="DNA_polI_H3TH"/>
</dbReference>
<dbReference type="InterPro" id="IPR038969">
    <property type="entry name" value="FEN"/>
</dbReference>
<dbReference type="InterPro" id="IPR008918">
    <property type="entry name" value="HhH2"/>
</dbReference>
<dbReference type="PANTHER" id="PTHR42646:SF2">
    <property type="entry name" value="5'-3' EXONUCLEASE FAMILY PROTEIN"/>
    <property type="match status" value="1"/>
</dbReference>
<sequence>MTHILLIDGNNIGYASMYVPALSRLVHHGQPTGGIMGLAQSVMRITELYPGAIPVVLWDGHAAWRKALCPEYKDNRKSTPEKIAVADSWRQQQSLASALLLQMGVIQMRAVDAEADDLAGRLCSDPGTMVERGIERITLVSGDTDWWQAISERVDWFTPITDKTMTLDKLRTDEVKDGPFTGPEEYLLAKCIAGDSSDNIPGVPGVGIATAVKLLRLHGGLDGIEQTVSSGHAKDKKSSAIAENRALIERNRKIMDWRLAPAANPWTVGLVREPFDPEVCQRMCEDFGLARLSARLSGDGRWGKVASDQNGVLTAKVMDFCESMADVLPDGAF</sequence>
<dbReference type="SMART" id="SM00475">
    <property type="entry name" value="53EXOc"/>
    <property type="match status" value="1"/>
</dbReference>
<name>A0ABS6A093_9PROT</name>
<feature type="domain" description="5'-3' exonuclease" evidence="4">
    <location>
        <begin position="2"/>
        <end position="274"/>
    </location>
</feature>